<gene>
    <name evidence="2" type="ordered locus">Daro_3524</name>
</gene>
<reference evidence="2" key="1">
    <citation type="submission" date="2005-08" db="EMBL/GenBank/DDBJ databases">
        <title>Complete sequence of Dechloromonas aromatica RCB.</title>
        <authorList>
            <person name="Salinero K.K."/>
            <person name="Copeland A."/>
            <person name="Lucas S."/>
            <person name="Lapidus A."/>
            <person name="Barry K."/>
            <person name="Detter J.C."/>
            <person name="Glavina T."/>
            <person name="Hammon N."/>
            <person name="Israni S."/>
            <person name="Pitluck S."/>
            <person name="Di Bartolo G."/>
            <person name="Trong S."/>
            <person name="Schmutz J."/>
            <person name="Larimer F."/>
            <person name="Land M."/>
            <person name="Ivanova N."/>
            <person name="Richardson P."/>
        </authorList>
    </citation>
    <scope>NUCLEOTIDE SEQUENCE</scope>
    <source>
        <strain evidence="2">RCB</strain>
    </source>
</reference>
<dbReference type="HOGENOM" id="CLU_1248849_0_0_4"/>
<dbReference type="Gene3D" id="3.40.91.20">
    <property type="match status" value="1"/>
</dbReference>
<evidence type="ECO:0008006" key="3">
    <source>
        <dbReference type="Google" id="ProtNLM"/>
    </source>
</evidence>
<protein>
    <recommendedName>
        <fullName evidence="3">Restriction endonuclease BglII</fullName>
    </recommendedName>
</protein>
<evidence type="ECO:0000256" key="1">
    <source>
        <dbReference type="SAM" id="MobiDB-lite"/>
    </source>
</evidence>
<organism evidence="2">
    <name type="scientific">Dechloromonas aromatica (strain RCB)</name>
    <dbReference type="NCBI Taxonomy" id="159087"/>
    <lineage>
        <taxon>Bacteria</taxon>
        <taxon>Pseudomonadati</taxon>
        <taxon>Pseudomonadota</taxon>
        <taxon>Betaproteobacteria</taxon>
        <taxon>Rhodocyclales</taxon>
        <taxon>Azonexaceae</taxon>
        <taxon>Dechloromonas</taxon>
    </lineage>
</organism>
<dbReference type="InterPro" id="IPR015278">
    <property type="entry name" value="BglII-like"/>
</dbReference>
<dbReference type="InterPro" id="IPR011338">
    <property type="entry name" value="BamHI/BglII/BstY"/>
</dbReference>
<feature type="region of interest" description="Disordered" evidence="1">
    <location>
        <begin position="214"/>
        <end position="234"/>
    </location>
</feature>
<dbReference type="REBASE" id="17597">
    <property type="entry name" value="DarORF3525P"/>
</dbReference>
<accession>Q47A78</accession>
<dbReference type="OrthoDB" id="7375950at2"/>
<proteinExistence type="predicted"/>
<evidence type="ECO:0000313" key="2">
    <source>
        <dbReference type="EMBL" id="AAZ48253.1"/>
    </source>
</evidence>
<dbReference type="Pfam" id="PF09195">
    <property type="entry name" value="Endonuc-BglII"/>
    <property type="match status" value="1"/>
</dbReference>
<name>Q47A78_DECAR</name>
<dbReference type="eggNOG" id="ENOG5032R79">
    <property type="taxonomic scope" value="Bacteria"/>
</dbReference>
<dbReference type="GO" id="GO:0000287">
    <property type="term" value="F:magnesium ion binding"/>
    <property type="evidence" value="ECO:0007669"/>
    <property type="project" value="InterPro"/>
</dbReference>
<sequence length="234" mass="26110">MKIKTHSYRFAEEIVQHPKHQAAWNEIQAILSGAPLFVYPNKSSSNDKLDVVQQVMNTYFDRVMAIDHGWEYHPLATSIENSGLAADFKKTFGDIVVQAEVQFGNMSRWYSDVFKFQTAYSQSLINIGLSVVPMNSLAKRIDSNIVNFERTERELPSAKLSITLPILLIGLEPDVDTNIVDISQCKFGGIKNITGRGKNANKWRIVNGYLNGTPMGDIGPDSPTGPMLDDADEE</sequence>
<dbReference type="AlphaFoldDB" id="Q47A78"/>
<dbReference type="STRING" id="159087.Daro_3524"/>
<dbReference type="EMBL" id="CP000089">
    <property type="protein sequence ID" value="AAZ48253.1"/>
    <property type="molecule type" value="Genomic_DNA"/>
</dbReference>
<dbReference type="GO" id="GO:0009036">
    <property type="term" value="F:type II site-specific deoxyribonuclease activity"/>
    <property type="evidence" value="ECO:0007669"/>
    <property type="project" value="InterPro"/>
</dbReference>
<dbReference type="GO" id="GO:0009307">
    <property type="term" value="P:DNA restriction-modification system"/>
    <property type="evidence" value="ECO:0007669"/>
    <property type="project" value="InterPro"/>
</dbReference>
<dbReference type="InterPro" id="IPR011335">
    <property type="entry name" value="Restrct_endonuc-II-like"/>
</dbReference>
<dbReference type="KEGG" id="dar:Daro_3524"/>
<dbReference type="GO" id="GO:0003677">
    <property type="term" value="F:DNA binding"/>
    <property type="evidence" value="ECO:0007669"/>
    <property type="project" value="InterPro"/>
</dbReference>
<dbReference type="SUPFAM" id="SSF52980">
    <property type="entry name" value="Restriction endonuclease-like"/>
    <property type="match status" value="1"/>
</dbReference>